<dbReference type="eggNOG" id="COG3385">
    <property type="taxonomic scope" value="Bacteria"/>
</dbReference>
<dbReference type="KEGG" id="pta:HPL003_21520"/>
<reference evidence="3" key="1">
    <citation type="submission" date="2011-11" db="EMBL/GenBank/DDBJ databases">
        <title>Complete sequence of Paenibacillus terrae HPL-003.</title>
        <authorList>
            <person name="Shin S.H."/>
            <person name="Kim S."/>
            <person name="Kim J.Y."/>
        </authorList>
    </citation>
    <scope>NUCLEOTIDE SEQUENCE [LARGE SCALE GENOMIC DNA]</scope>
    <source>
        <strain evidence="3">HPL-003</strain>
    </source>
</reference>
<accession>G7VPN6</accession>
<dbReference type="HOGENOM" id="CLU_055261_9_3_9"/>
<evidence type="ECO:0000256" key="1">
    <source>
        <dbReference type="SAM" id="Phobius"/>
    </source>
</evidence>
<dbReference type="STRING" id="985665.HPL003_21520"/>
<feature type="transmembrane region" description="Helical" evidence="1">
    <location>
        <begin position="45"/>
        <end position="62"/>
    </location>
</feature>
<keyword evidence="1" id="KW-1133">Transmembrane helix</keyword>
<evidence type="ECO:0000313" key="3">
    <source>
        <dbReference type="Proteomes" id="UP000005876"/>
    </source>
</evidence>
<sequence length="63" mass="7670">MIPVKRNRRASVPYDQDVYKERHLIESFFYKVRHYRRLATRYDKLACSFKAFLTLASIMVWLA</sequence>
<proteinExistence type="predicted"/>
<reference evidence="2 3" key="3">
    <citation type="journal article" date="2012" name="J. Bacteriol.">
        <title>Genome Sequence of Paenibacillus terrae HPL-003, a Xylanase-Producing Bacterium Isolated from Soil Found in Forest Residue.</title>
        <authorList>
            <person name="Shin S.H."/>
            <person name="Kim S."/>
            <person name="Kim J.Y."/>
            <person name="Song H.Y."/>
            <person name="Cho S.J."/>
            <person name="Kim D.R."/>
            <person name="Lee K.I."/>
            <person name="Lim H.K."/>
            <person name="Park N.J."/>
            <person name="Hwang I.T."/>
            <person name="Yang K.S."/>
        </authorList>
    </citation>
    <scope>NUCLEOTIDE SEQUENCE [LARGE SCALE GENOMIC DNA]</scope>
    <source>
        <strain evidence="2 3">HPL-003</strain>
    </source>
</reference>
<keyword evidence="1" id="KW-0812">Transmembrane</keyword>
<keyword evidence="1" id="KW-0472">Membrane</keyword>
<dbReference type="Proteomes" id="UP000005876">
    <property type="component" value="Chromosome"/>
</dbReference>
<organism evidence="2 3">
    <name type="scientific">Paenibacillus terrae (strain HPL-003)</name>
    <dbReference type="NCBI Taxonomy" id="985665"/>
    <lineage>
        <taxon>Bacteria</taxon>
        <taxon>Bacillati</taxon>
        <taxon>Bacillota</taxon>
        <taxon>Bacilli</taxon>
        <taxon>Bacillales</taxon>
        <taxon>Paenibacillaceae</taxon>
        <taxon>Paenibacillus</taxon>
    </lineage>
</organism>
<protein>
    <submittedName>
        <fullName evidence="2">Transposase</fullName>
    </submittedName>
</protein>
<gene>
    <name evidence="2" type="ordered locus">HPL003_21520</name>
</gene>
<evidence type="ECO:0000313" key="2">
    <source>
        <dbReference type="EMBL" id="AET61034.1"/>
    </source>
</evidence>
<dbReference type="AlphaFoldDB" id="G7VPN6"/>
<dbReference type="EMBL" id="CP003107">
    <property type="protein sequence ID" value="AET61034.1"/>
    <property type="molecule type" value="Genomic_DNA"/>
</dbReference>
<reference key="2">
    <citation type="submission" date="2011-11" db="EMBL/GenBank/DDBJ databases">
        <authorList>
            <person name="Shin S.H."/>
            <person name="Kim S."/>
            <person name="Kim J.Y."/>
        </authorList>
    </citation>
    <scope>NUCLEOTIDE SEQUENCE</scope>
    <source>
        <strain>HPL-003</strain>
    </source>
</reference>
<name>G7VPN6_PAETH</name>